<evidence type="ECO:0000256" key="3">
    <source>
        <dbReference type="PROSITE-ProRule" id="PRU00169"/>
    </source>
</evidence>
<protein>
    <submittedName>
        <fullName evidence="5">Chemotaxis protein CheY</fullName>
    </submittedName>
</protein>
<dbReference type="Proteomes" id="UP000050430">
    <property type="component" value="Unassembled WGS sequence"/>
</dbReference>
<feature type="modified residue" description="4-aspartylphosphate" evidence="3">
    <location>
        <position position="53"/>
    </location>
</feature>
<dbReference type="InterPro" id="IPR011006">
    <property type="entry name" value="CheY-like_superfamily"/>
</dbReference>
<organism evidence="5 6">
    <name type="scientific">Leptolinea tardivitalis</name>
    <dbReference type="NCBI Taxonomy" id="229920"/>
    <lineage>
        <taxon>Bacteria</taxon>
        <taxon>Bacillati</taxon>
        <taxon>Chloroflexota</taxon>
        <taxon>Anaerolineae</taxon>
        <taxon>Anaerolineales</taxon>
        <taxon>Anaerolineaceae</taxon>
        <taxon>Leptolinea</taxon>
    </lineage>
</organism>
<keyword evidence="6" id="KW-1185">Reference proteome</keyword>
<comment type="caution">
    <text evidence="5">The sequence shown here is derived from an EMBL/GenBank/DDBJ whole genome shotgun (WGS) entry which is preliminary data.</text>
</comment>
<dbReference type="PROSITE" id="PS50110">
    <property type="entry name" value="RESPONSE_REGULATORY"/>
    <property type="match status" value="1"/>
</dbReference>
<keyword evidence="1 3" id="KW-0597">Phosphoprotein</keyword>
<dbReference type="PANTHER" id="PTHR45339:SF1">
    <property type="entry name" value="HYBRID SIGNAL TRANSDUCTION HISTIDINE KINASE J"/>
    <property type="match status" value="1"/>
</dbReference>
<dbReference type="SMART" id="SM00448">
    <property type="entry name" value="REC"/>
    <property type="match status" value="1"/>
</dbReference>
<evidence type="ECO:0000313" key="5">
    <source>
        <dbReference type="EMBL" id="KPL74006.1"/>
    </source>
</evidence>
<dbReference type="SUPFAM" id="SSF52172">
    <property type="entry name" value="CheY-like"/>
    <property type="match status" value="1"/>
</dbReference>
<dbReference type="AlphaFoldDB" id="A0A0P6X2T5"/>
<dbReference type="RefSeq" id="WP_062422970.1">
    <property type="nucleotide sequence ID" value="NZ_BBYA01000012.1"/>
</dbReference>
<dbReference type="GO" id="GO:0000160">
    <property type="term" value="P:phosphorelay signal transduction system"/>
    <property type="evidence" value="ECO:0007669"/>
    <property type="project" value="UniProtKB-KW"/>
</dbReference>
<evidence type="ECO:0000256" key="2">
    <source>
        <dbReference type="ARBA" id="ARBA00023012"/>
    </source>
</evidence>
<dbReference type="Pfam" id="PF00072">
    <property type="entry name" value="Response_reg"/>
    <property type="match status" value="1"/>
</dbReference>
<evidence type="ECO:0000313" key="6">
    <source>
        <dbReference type="Proteomes" id="UP000050430"/>
    </source>
</evidence>
<evidence type="ECO:0000256" key="1">
    <source>
        <dbReference type="ARBA" id="ARBA00022553"/>
    </source>
</evidence>
<dbReference type="OrthoDB" id="9802491at2"/>
<dbReference type="EMBL" id="LGCK01000004">
    <property type="protein sequence ID" value="KPL74006.1"/>
    <property type="molecule type" value="Genomic_DNA"/>
</dbReference>
<gene>
    <name evidence="5" type="ORF">ADM99_01850</name>
</gene>
<feature type="domain" description="Response regulatory" evidence="4">
    <location>
        <begin position="4"/>
        <end position="120"/>
    </location>
</feature>
<dbReference type="Gene3D" id="3.40.50.2300">
    <property type="match status" value="1"/>
</dbReference>
<evidence type="ECO:0000259" key="4">
    <source>
        <dbReference type="PROSITE" id="PS50110"/>
    </source>
</evidence>
<accession>A0A0P6X2T5</accession>
<dbReference type="PANTHER" id="PTHR45339">
    <property type="entry name" value="HYBRID SIGNAL TRANSDUCTION HISTIDINE KINASE J"/>
    <property type="match status" value="1"/>
</dbReference>
<sequence length="120" mass="13221">MNRKILVIEDNEQNLYLVTFILEKNGFDVIQARSGDEGVKLAGQSKPDLILLDIQLPVMDGYTVARELRKMPSLASIPIVAVTSFAMPGDRENALAAGCTGYIEKPIDPDTFMSQISQHL</sequence>
<keyword evidence="2" id="KW-0902">Two-component regulatory system</keyword>
<name>A0A0P6X2T5_9CHLR</name>
<dbReference type="PATRIC" id="fig|229920.5.peg.3286"/>
<proteinExistence type="predicted"/>
<dbReference type="InterPro" id="IPR001789">
    <property type="entry name" value="Sig_transdc_resp-reg_receiver"/>
</dbReference>
<reference evidence="5 6" key="1">
    <citation type="submission" date="2015-07" db="EMBL/GenBank/DDBJ databases">
        <title>Genome sequence of Leptolinea tardivitalis DSM 16556.</title>
        <authorList>
            <person name="Hemp J."/>
            <person name="Ward L.M."/>
            <person name="Pace L.A."/>
            <person name="Fischer W.W."/>
        </authorList>
    </citation>
    <scope>NUCLEOTIDE SEQUENCE [LARGE SCALE GENOMIC DNA]</scope>
    <source>
        <strain evidence="5 6">YMTK-2</strain>
    </source>
</reference>
<dbReference type="STRING" id="229920.ADM99_01850"/>